<organism evidence="1 2">
    <name type="scientific">Lacipirellula parvula</name>
    <dbReference type="NCBI Taxonomy" id="2650471"/>
    <lineage>
        <taxon>Bacteria</taxon>
        <taxon>Pseudomonadati</taxon>
        <taxon>Planctomycetota</taxon>
        <taxon>Planctomycetia</taxon>
        <taxon>Pirellulales</taxon>
        <taxon>Lacipirellulaceae</taxon>
        <taxon>Lacipirellula</taxon>
    </lineage>
</organism>
<evidence type="ECO:0000313" key="2">
    <source>
        <dbReference type="Proteomes" id="UP000326837"/>
    </source>
</evidence>
<dbReference type="KEGG" id="lpav:PLANPX_4572"/>
<proteinExistence type="predicted"/>
<protein>
    <submittedName>
        <fullName evidence="1">Uncharacterized protein</fullName>
    </submittedName>
</protein>
<evidence type="ECO:0000313" key="1">
    <source>
        <dbReference type="EMBL" id="BBO34960.1"/>
    </source>
</evidence>
<dbReference type="EMBL" id="AP021861">
    <property type="protein sequence ID" value="BBO34960.1"/>
    <property type="molecule type" value="Genomic_DNA"/>
</dbReference>
<sequence length="65" mass="7433">MSDQIPLPAGAYRSLPPLEFSDGALLKFSREMRVQLKDLEARFVVPRQHPRLFLGEARGASRRPR</sequence>
<name>A0A5K7XDV5_9BACT</name>
<dbReference type="RefSeq" id="WP_152100438.1">
    <property type="nucleotide sequence ID" value="NZ_AP021861.1"/>
</dbReference>
<dbReference type="Proteomes" id="UP000326837">
    <property type="component" value="Chromosome"/>
</dbReference>
<dbReference type="AlphaFoldDB" id="A0A5K7XDV5"/>
<keyword evidence="2" id="KW-1185">Reference proteome</keyword>
<gene>
    <name evidence="1" type="ORF">PLANPX_4572</name>
</gene>
<reference evidence="2" key="1">
    <citation type="submission" date="2019-10" db="EMBL/GenBank/DDBJ databases">
        <title>Lacipirellula parvula gen. nov., sp. nov., representing a lineage of planctomycetes widespread in freshwater anoxic habitats, and description of the family Lacipirellulaceae.</title>
        <authorList>
            <person name="Dedysh S.N."/>
            <person name="Kulichevskaya I.S."/>
            <person name="Beletsky A.V."/>
            <person name="Rakitin A.L."/>
            <person name="Mardanov A.V."/>
            <person name="Ivanova A.A."/>
            <person name="Saltykova V.X."/>
            <person name="Rijpstra W.I.C."/>
            <person name="Sinninghe Damste J.S."/>
            <person name="Ravin N.V."/>
        </authorList>
    </citation>
    <scope>NUCLEOTIDE SEQUENCE [LARGE SCALE GENOMIC DNA]</scope>
    <source>
        <strain evidence="2">PX69</strain>
    </source>
</reference>
<accession>A0A5K7XDV5</accession>